<evidence type="ECO:0000256" key="7">
    <source>
        <dbReference type="ARBA" id="ARBA00038030"/>
    </source>
</evidence>
<gene>
    <name evidence="9" type="ORF">Pla123a_17020</name>
</gene>
<dbReference type="GO" id="GO:0030943">
    <property type="term" value="F:mitochondrion targeting sequence binding"/>
    <property type="evidence" value="ECO:0007669"/>
    <property type="project" value="TreeGrafter"/>
</dbReference>
<dbReference type="GO" id="GO:0008320">
    <property type="term" value="F:protein transmembrane transporter activity"/>
    <property type="evidence" value="ECO:0007669"/>
    <property type="project" value="TreeGrafter"/>
</dbReference>
<evidence type="ECO:0000256" key="4">
    <source>
        <dbReference type="ARBA" id="ARBA00022803"/>
    </source>
</evidence>
<dbReference type="SUPFAM" id="SSF48452">
    <property type="entry name" value="TPR-like"/>
    <property type="match status" value="2"/>
</dbReference>
<keyword evidence="10" id="KW-1185">Reference proteome</keyword>
<keyword evidence="3" id="KW-0677">Repeat</keyword>
<evidence type="ECO:0000256" key="2">
    <source>
        <dbReference type="ARBA" id="ARBA00022692"/>
    </source>
</evidence>
<name>A0A5C5YT40_9BACT</name>
<dbReference type="Pfam" id="PF13432">
    <property type="entry name" value="TPR_16"/>
    <property type="match status" value="1"/>
</dbReference>
<accession>A0A5C5YT40</accession>
<keyword evidence="2" id="KW-0812">Transmembrane</keyword>
<evidence type="ECO:0000256" key="3">
    <source>
        <dbReference type="ARBA" id="ARBA00022737"/>
    </source>
</evidence>
<evidence type="ECO:0000313" key="9">
    <source>
        <dbReference type="EMBL" id="TWT77903.1"/>
    </source>
</evidence>
<organism evidence="9 10">
    <name type="scientific">Posidoniimonas polymericola</name>
    <dbReference type="NCBI Taxonomy" id="2528002"/>
    <lineage>
        <taxon>Bacteria</taxon>
        <taxon>Pseudomonadati</taxon>
        <taxon>Planctomycetota</taxon>
        <taxon>Planctomycetia</taxon>
        <taxon>Pirellulales</taxon>
        <taxon>Lacipirellulaceae</taxon>
        <taxon>Posidoniimonas</taxon>
    </lineage>
</organism>
<protein>
    <submittedName>
        <fullName evidence="9">Tetratricopeptide repeat protein</fullName>
    </submittedName>
</protein>
<comment type="caution">
    <text evidence="9">The sequence shown here is derived from an EMBL/GenBank/DDBJ whole genome shotgun (WGS) entry which is preliminary data.</text>
</comment>
<dbReference type="PROSITE" id="PS50005">
    <property type="entry name" value="TPR"/>
    <property type="match status" value="1"/>
</dbReference>
<evidence type="ECO:0000256" key="6">
    <source>
        <dbReference type="ARBA" id="ARBA00023136"/>
    </source>
</evidence>
<dbReference type="PANTHER" id="PTHR46208">
    <property type="entry name" value="MITOCHONDRIAL IMPORT RECEPTOR SUBUNIT TOM70"/>
    <property type="match status" value="1"/>
</dbReference>
<evidence type="ECO:0000256" key="1">
    <source>
        <dbReference type="ARBA" id="ARBA00004167"/>
    </source>
</evidence>
<dbReference type="EMBL" id="SJPO01000003">
    <property type="protein sequence ID" value="TWT77903.1"/>
    <property type="molecule type" value="Genomic_DNA"/>
</dbReference>
<comment type="subcellular location">
    <subcellularLocation>
        <location evidence="1">Membrane</location>
        <topology evidence="1">Single-pass membrane protein</topology>
    </subcellularLocation>
</comment>
<evidence type="ECO:0000256" key="5">
    <source>
        <dbReference type="ARBA" id="ARBA00022989"/>
    </source>
</evidence>
<keyword evidence="5" id="KW-1133">Transmembrane helix</keyword>
<dbReference type="GO" id="GO:0030150">
    <property type="term" value="P:protein import into mitochondrial matrix"/>
    <property type="evidence" value="ECO:0007669"/>
    <property type="project" value="TreeGrafter"/>
</dbReference>
<evidence type="ECO:0000256" key="8">
    <source>
        <dbReference type="PROSITE-ProRule" id="PRU00339"/>
    </source>
</evidence>
<dbReference type="AlphaFoldDB" id="A0A5C5YT40"/>
<reference evidence="9 10" key="1">
    <citation type="submission" date="2019-02" db="EMBL/GenBank/DDBJ databases">
        <title>Deep-cultivation of Planctomycetes and their phenomic and genomic characterization uncovers novel biology.</title>
        <authorList>
            <person name="Wiegand S."/>
            <person name="Jogler M."/>
            <person name="Boedeker C."/>
            <person name="Pinto D."/>
            <person name="Vollmers J."/>
            <person name="Rivas-Marin E."/>
            <person name="Kohn T."/>
            <person name="Peeters S.H."/>
            <person name="Heuer A."/>
            <person name="Rast P."/>
            <person name="Oberbeckmann S."/>
            <person name="Bunk B."/>
            <person name="Jeske O."/>
            <person name="Meyerdierks A."/>
            <person name="Storesund J.E."/>
            <person name="Kallscheuer N."/>
            <person name="Luecker S."/>
            <person name="Lage O.M."/>
            <person name="Pohl T."/>
            <person name="Merkel B.J."/>
            <person name="Hornburger P."/>
            <person name="Mueller R.-W."/>
            <person name="Bruemmer F."/>
            <person name="Labrenz M."/>
            <person name="Spormann A.M."/>
            <person name="Op Den Camp H."/>
            <person name="Overmann J."/>
            <person name="Amann R."/>
            <person name="Jetten M.S.M."/>
            <person name="Mascher T."/>
            <person name="Medema M.H."/>
            <person name="Devos D.P."/>
            <person name="Kaster A.-K."/>
            <person name="Ovreas L."/>
            <person name="Rohde M."/>
            <person name="Galperin M.Y."/>
            <person name="Jogler C."/>
        </authorList>
    </citation>
    <scope>NUCLEOTIDE SEQUENCE [LARGE SCALE GENOMIC DNA]</scope>
    <source>
        <strain evidence="9 10">Pla123a</strain>
    </source>
</reference>
<dbReference type="GO" id="GO:0016020">
    <property type="term" value="C:membrane"/>
    <property type="evidence" value="ECO:0007669"/>
    <property type="project" value="UniProtKB-SubCell"/>
</dbReference>
<comment type="similarity">
    <text evidence="7">Belongs to the Tom70 family.</text>
</comment>
<dbReference type="Gene3D" id="1.25.40.10">
    <property type="entry name" value="Tetratricopeptide repeat domain"/>
    <property type="match status" value="2"/>
</dbReference>
<dbReference type="SMART" id="SM00028">
    <property type="entry name" value="TPR"/>
    <property type="match status" value="4"/>
</dbReference>
<dbReference type="InterPro" id="IPR019734">
    <property type="entry name" value="TPR_rpt"/>
</dbReference>
<dbReference type="Proteomes" id="UP000318478">
    <property type="component" value="Unassembled WGS sequence"/>
</dbReference>
<proteinExistence type="inferred from homology"/>
<dbReference type="InterPro" id="IPR011990">
    <property type="entry name" value="TPR-like_helical_dom_sf"/>
</dbReference>
<dbReference type="PANTHER" id="PTHR46208:SF1">
    <property type="entry name" value="MITOCHONDRIAL IMPORT RECEPTOR SUBUNIT TOM70"/>
    <property type="match status" value="1"/>
</dbReference>
<evidence type="ECO:0000313" key="10">
    <source>
        <dbReference type="Proteomes" id="UP000318478"/>
    </source>
</evidence>
<feature type="repeat" description="TPR" evidence="8">
    <location>
        <begin position="339"/>
        <end position="372"/>
    </location>
</feature>
<keyword evidence="6" id="KW-0472">Membrane</keyword>
<sequence>MAAHFVYNDPFRVAPFLFSVGPQAEPLRIPYNGTQVTPMNSLCNPLLPALRHAAAVAIAATLLAGAAQAQITNEALIGDAVSDADSSRYSDVGNAIERYGNRDIVAARTFLETAKRKSPKLPPVAVMLAKMHALAGNSKAIRPALEDCITEAPDDPEPYLILAEEAIRGNRTIEADALFDKAVKLMNEFDSNAKRKRDFQIRAYSGRTRIAQARKKWDQAESDLKALLEVDPENAAANFAQGQILFVMEPPRAREGLAAFDRARKLNDKLDHPYVAAGKTFESQGKSKEAMQYFEGAYKSAKDDESVLVAYGQALLREDKVEQAEKVLAAGLSTHPDSPNLWLLRGVAARMKGDLDQAEKNLIKTVSLAPANSVAYGQLALTLIESSVEETKLRALSFAATSQKLAPENPDTNITLAWSLYENGQARQASSLLQNLKLGNIDPDSTLLLAKILMINNQKEGAKKLLTQALEDTRHIFVKRGEAEKMLASL</sequence>
<dbReference type="Pfam" id="PF14559">
    <property type="entry name" value="TPR_19"/>
    <property type="match status" value="1"/>
</dbReference>
<keyword evidence="4 8" id="KW-0802">TPR repeat</keyword>